<dbReference type="RefSeq" id="XP_060120857.1">
    <property type="nucleotide sequence ID" value="XM_060264874.1"/>
</dbReference>
<evidence type="ECO:0000259" key="2">
    <source>
        <dbReference type="PROSITE" id="PS50211"/>
    </source>
</evidence>
<dbReference type="PANTHER" id="PTHR13677:SF0">
    <property type="entry name" value="LD41638P"/>
    <property type="match status" value="1"/>
</dbReference>
<dbReference type="InterPro" id="IPR024224">
    <property type="entry name" value="DENND6"/>
</dbReference>
<feature type="domain" description="UDENN" evidence="2">
    <location>
        <begin position="51"/>
        <end position="557"/>
    </location>
</feature>
<dbReference type="InterPro" id="IPR037516">
    <property type="entry name" value="Tripartite_DENN"/>
</dbReference>
<dbReference type="GO" id="GO:0005085">
    <property type="term" value="F:guanyl-nucleotide exchange factor activity"/>
    <property type="evidence" value="ECO:0007669"/>
    <property type="project" value="InterPro"/>
</dbReference>
<dbReference type="Proteomes" id="UP001217754">
    <property type="component" value="Chromosome 1"/>
</dbReference>
<reference evidence="3" key="1">
    <citation type="submission" date="2023-03" db="EMBL/GenBank/DDBJ databases">
        <title>Mating type loci evolution in Malassezia.</title>
        <authorList>
            <person name="Coelho M.A."/>
        </authorList>
    </citation>
    <scope>NUCLEOTIDE SEQUENCE</scope>
    <source>
        <strain evidence="3">CBS 9431</strain>
    </source>
</reference>
<evidence type="ECO:0000313" key="4">
    <source>
        <dbReference type="Proteomes" id="UP001217754"/>
    </source>
</evidence>
<organism evidence="3 4">
    <name type="scientific">Malassezia japonica</name>
    <dbReference type="NCBI Taxonomy" id="223818"/>
    <lineage>
        <taxon>Eukaryota</taxon>
        <taxon>Fungi</taxon>
        <taxon>Dikarya</taxon>
        <taxon>Basidiomycota</taxon>
        <taxon>Ustilaginomycotina</taxon>
        <taxon>Malasseziomycetes</taxon>
        <taxon>Malasseziales</taxon>
        <taxon>Malasseziaceae</taxon>
        <taxon>Malassezia</taxon>
    </lineage>
</organism>
<dbReference type="GeneID" id="85224557"/>
<gene>
    <name evidence="3" type="ORF">MJAP1_000908</name>
</gene>
<dbReference type="PANTHER" id="PTHR13677">
    <property type="entry name" value="LD41638P"/>
    <property type="match status" value="1"/>
</dbReference>
<evidence type="ECO:0000313" key="3">
    <source>
        <dbReference type="EMBL" id="WFD37960.1"/>
    </source>
</evidence>
<accession>A0AAF0EW45</accession>
<name>A0AAF0EW45_9BASI</name>
<keyword evidence="4" id="KW-1185">Reference proteome</keyword>
<dbReference type="EMBL" id="CP119958">
    <property type="protein sequence ID" value="WFD37960.1"/>
    <property type="molecule type" value="Genomic_DNA"/>
</dbReference>
<evidence type="ECO:0000256" key="1">
    <source>
        <dbReference type="ARBA" id="ARBA00007159"/>
    </source>
</evidence>
<dbReference type="AlphaFoldDB" id="A0AAF0EW45"/>
<dbReference type="PROSITE" id="PS50211">
    <property type="entry name" value="DENN"/>
    <property type="match status" value="1"/>
</dbReference>
<dbReference type="GO" id="GO:0055037">
    <property type="term" value="C:recycling endosome"/>
    <property type="evidence" value="ECO:0007669"/>
    <property type="project" value="TreeGrafter"/>
</dbReference>
<protein>
    <recommendedName>
        <fullName evidence="2">UDENN domain-containing protein</fullName>
    </recommendedName>
</protein>
<comment type="similarity">
    <text evidence="1">Belongs to the DENND6 family.</text>
</comment>
<proteinExistence type="inferred from homology"/>
<sequence length="664" mass="74202">MDASAARSPSHGDLSLLSLAQGDESGEALSAPAAIAAVSENQRGALQRWVLSLALVNFDLDMGPDVEFMYPPLGISKEEKDNIAFSSFPDTAVFGDGSLVFSWRVREVPLDESQCTPPQIRDVTAPERHASLRQRSRRTSNLLARHGSLRSAGRAARTFLQKSPEEAAAPESHASSRSTSYIYGYTFFRQKRDPAIRRGYFQKSLVILTHLPYVALFGELVARLGPMFFEHGLPVLESFVQDVIAWPSPSAGAMLSLPLLGQLLQVLLPHGNEAQNGDWAKTATMPRAILASVPQTPLLVVFRSLLPSLWLLWECMLLAEPILVVGRDPRTTSEAVWHLVDLIRPVLCAGDFRPYFHIHDYDFKALASRNKPQAGTVLGVTNPFFLQTCHHWPHTLQLGSEARGDTVPPGQEKRMHAVLPAVGFTSTRKRHVSKDRVLLKEMIAMAERPSEHDRASAVLRRYFSDMTERFLAPLNRYMASLIPADFDLSSPAEAPRVRPFNRAAFLASLKAHSTPLRMRQRSLSTASTLRHELYTDFLQCPNFSLWLQSRIAAAEEEQWQRRIAALAAGDVETFGRTRPEIETVDLYVRLVEELRTIDQQLARPVVNGPGQRWRTVNEHEAPPIHGAPRALEAQRARLQTQLEKLRATMPTDLRAGLEAKRDTQ</sequence>